<accession>A0A844GA94</accession>
<dbReference type="UniPathway" id="UPA00030"/>
<dbReference type="RefSeq" id="WP_106051659.1">
    <property type="nucleotide sequence ID" value="NZ_CALXOB010000015.1"/>
</dbReference>
<evidence type="ECO:0000256" key="5">
    <source>
        <dbReference type="ARBA" id="ARBA00022490"/>
    </source>
</evidence>
<comment type="pathway">
    <text evidence="3 8">Carbohydrate biosynthesis; 3-deoxy-D-manno-octulosonate biosynthesis; 3-deoxy-D-manno-octulosonate from D-ribulose 5-phosphate: step 2/3.</text>
</comment>
<dbReference type="InterPro" id="IPR013785">
    <property type="entry name" value="Aldolase_TIM"/>
</dbReference>
<comment type="similarity">
    <text evidence="4 8">Belongs to the KdsA family.</text>
</comment>
<dbReference type="HAMAP" id="MF_00056">
    <property type="entry name" value="KDO8P_synth"/>
    <property type="match status" value="1"/>
</dbReference>
<dbReference type="InterPro" id="IPR006218">
    <property type="entry name" value="DAHP1/KDSA"/>
</dbReference>
<evidence type="ECO:0000256" key="2">
    <source>
        <dbReference type="ARBA" id="ARBA00004756"/>
    </source>
</evidence>
<comment type="pathway">
    <text evidence="2">Bacterial outer membrane biogenesis; lipopolysaccharide biosynthesis.</text>
</comment>
<evidence type="ECO:0000256" key="6">
    <source>
        <dbReference type="ARBA" id="ARBA00022679"/>
    </source>
</evidence>
<comment type="subcellular location">
    <subcellularLocation>
        <location evidence="1 8">Cytoplasm</location>
    </subcellularLocation>
</comment>
<dbReference type="NCBIfam" id="TIGR01362">
    <property type="entry name" value="KDO8P_synth"/>
    <property type="match status" value="1"/>
</dbReference>
<dbReference type="GO" id="GO:0008676">
    <property type="term" value="F:3-deoxy-8-phosphooctulonate synthase activity"/>
    <property type="evidence" value="ECO:0007669"/>
    <property type="project" value="UniProtKB-UniRule"/>
</dbReference>
<dbReference type="InterPro" id="IPR006269">
    <property type="entry name" value="KDO8P_synthase"/>
</dbReference>
<evidence type="ECO:0000313" key="11">
    <source>
        <dbReference type="Proteomes" id="UP000435649"/>
    </source>
</evidence>
<sequence>MEEVKVGNVVFGGGELVLIGGPCQAESLELCCEVAGYLQGLCAEAGVQYVFKASYDKANRSSEGGVRGPGLKRGLEILAAVKQRYGVPVITDVHETVEVPKVAEVADILQIPAFLCRQTDLLHAAGRSGRAVNIKKGQFMAPEDMRGAIEKVRATGNDKLLLTERGTTFGYHNLVVDMRSLVTMRSFGVPVVFDATHSVQLPGGLGNASGGRREFVFPLARAAAAVGIDALFTEVHPRPDEAFSDGPNSLDFNQVREILTVVKQLHDAIR</sequence>
<dbReference type="Pfam" id="PF00793">
    <property type="entry name" value="DAHP_synth_1"/>
    <property type="match status" value="1"/>
</dbReference>
<reference evidence="10 11" key="1">
    <citation type="submission" date="2019-08" db="EMBL/GenBank/DDBJ databases">
        <title>In-depth cultivation of the pig gut microbiome towards novel bacterial diversity and tailored functional studies.</title>
        <authorList>
            <person name="Wylensek D."/>
            <person name="Hitch T.C.A."/>
            <person name="Clavel T."/>
        </authorList>
    </citation>
    <scope>NUCLEOTIDE SEQUENCE [LARGE SCALE GENOMIC DNA]</scope>
    <source>
        <strain evidence="10 11">BBE-744-WT-12</strain>
    </source>
</reference>
<dbReference type="SUPFAM" id="SSF51569">
    <property type="entry name" value="Aldolase"/>
    <property type="match status" value="1"/>
</dbReference>
<evidence type="ECO:0000256" key="7">
    <source>
        <dbReference type="ARBA" id="ARBA00049112"/>
    </source>
</evidence>
<evidence type="ECO:0000256" key="8">
    <source>
        <dbReference type="HAMAP-Rule" id="MF_00056"/>
    </source>
</evidence>
<comment type="catalytic activity">
    <reaction evidence="7 8">
        <text>D-arabinose 5-phosphate + phosphoenolpyruvate + H2O = 3-deoxy-alpha-D-manno-2-octulosonate-8-phosphate + phosphate</text>
        <dbReference type="Rhea" id="RHEA:14053"/>
        <dbReference type="ChEBI" id="CHEBI:15377"/>
        <dbReference type="ChEBI" id="CHEBI:43474"/>
        <dbReference type="ChEBI" id="CHEBI:57693"/>
        <dbReference type="ChEBI" id="CHEBI:58702"/>
        <dbReference type="ChEBI" id="CHEBI:85985"/>
        <dbReference type="EC" id="2.5.1.55"/>
    </reaction>
</comment>
<dbReference type="Gene3D" id="3.20.20.70">
    <property type="entry name" value="Aldolase class I"/>
    <property type="match status" value="1"/>
</dbReference>
<comment type="caution">
    <text evidence="10">The sequence shown here is derived from an EMBL/GenBank/DDBJ whole genome shotgun (WGS) entry which is preliminary data.</text>
</comment>
<dbReference type="Proteomes" id="UP000435649">
    <property type="component" value="Unassembled WGS sequence"/>
</dbReference>
<keyword evidence="8" id="KW-0448">Lipopolysaccharide biosynthesis</keyword>
<dbReference type="GO" id="GO:0005737">
    <property type="term" value="C:cytoplasm"/>
    <property type="evidence" value="ECO:0007669"/>
    <property type="project" value="UniProtKB-SubCell"/>
</dbReference>
<evidence type="ECO:0000256" key="1">
    <source>
        <dbReference type="ARBA" id="ARBA00004496"/>
    </source>
</evidence>
<dbReference type="UniPathway" id="UPA00357">
    <property type="reaction ID" value="UER00474"/>
</dbReference>
<dbReference type="GO" id="GO:0019294">
    <property type="term" value="P:keto-3-deoxy-D-manno-octulosonic acid biosynthetic process"/>
    <property type="evidence" value="ECO:0007669"/>
    <property type="project" value="UniProtKB-UniRule"/>
</dbReference>
<organism evidence="10 11">
    <name type="scientific">Victivallis lenta</name>
    <dbReference type="NCBI Taxonomy" id="2606640"/>
    <lineage>
        <taxon>Bacteria</taxon>
        <taxon>Pseudomonadati</taxon>
        <taxon>Lentisphaerota</taxon>
        <taxon>Lentisphaeria</taxon>
        <taxon>Victivallales</taxon>
        <taxon>Victivallaceae</taxon>
        <taxon>Victivallis</taxon>
    </lineage>
</organism>
<keyword evidence="5 8" id="KW-0963">Cytoplasm</keyword>
<evidence type="ECO:0000256" key="3">
    <source>
        <dbReference type="ARBA" id="ARBA00004845"/>
    </source>
</evidence>
<proteinExistence type="inferred from homology"/>
<gene>
    <name evidence="8 10" type="primary">kdsA</name>
    <name evidence="10" type="ORF">FYJ85_20030</name>
</gene>
<evidence type="ECO:0000313" key="10">
    <source>
        <dbReference type="EMBL" id="MST99318.1"/>
    </source>
</evidence>
<dbReference type="NCBIfam" id="NF003543">
    <property type="entry name" value="PRK05198.1"/>
    <property type="match status" value="1"/>
</dbReference>
<name>A0A844GA94_9BACT</name>
<dbReference type="PANTHER" id="PTHR21057">
    <property type="entry name" value="PHOSPHO-2-DEHYDRO-3-DEOXYHEPTONATE ALDOLASE"/>
    <property type="match status" value="1"/>
</dbReference>
<feature type="domain" description="DAHP synthetase I/KDSA" evidence="9">
    <location>
        <begin position="8"/>
        <end position="269"/>
    </location>
</feature>
<dbReference type="EC" id="2.5.1.55" evidence="8"/>
<protein>
    <recommendedName>
        <fullName evidence="8">2-dehydro-3-deoxyphosphooctonate aldolase</fullName>
        <ecNumber evidence="8">2.5.1.55</ecNumber>
    </recommendedName>
    <alternativeName>
        <fullName evidence="8">3-deoxy-D-manno-octulosonic acid 8-phosphate synthase</fullName>
    </alternativeName>
    <alternativeName>
        <fullName evidence="8">KDO-8-phosphate synthase</fullName>
        <shortName evidence="8">KDO 8-P synthase</shortName>
        <shortName evidence="8">KDOPS</shortName>
    </alternativeName>
    <alternativeName>
        <fullName evidence="8">Phospho-2-dehydro-3-deoxyoctonate aldolase</fullName>
    </alternativeName>
</protein>
<dbReference type="EMBL" id="VUNS01000034">
    <property type="protein sequence ID" value="MST99318.1"/>
    <property type="molecule type" value="Genomic_DNA"/>
</dbReference>
<dbReference type="AlphaFoldDB" id="A0A844GA94"/>
<keyword evidence="6 8" id="KW-0808">Transferase</keyword>
<evidence type="ECO:0000256" key="4">
    <source>
        <dbReference type="ARBA" id="ARBA00010499"/>
    </source>
</evidence>
<keyword evidence="11" id="KW-1185">Reference proteome</keyword>
<evidence type="ECO:0000259" key="9">
    <source>
        <dbReference type="Pfam" id="PF00793"/>
    </source>
</evidence>